<name>A0A1J5PU76_9ZZZZ</name>
<dbReference type="PIRSF" id="PIRSF000883">
    <property type="entry name" value="Pesterase_MJ0912"/>
    <property type="match status" value="1"/>
</dbReference>
<dbReference type="SUPFAM" id="SSF56300">
    <property type="entry name" value="Metallo-dependent phosphatases"/>
    <property type="match status" value="1"/>
</dbReference>
<evidence type="ECO:0000259" key="1">
    <source>
        <dbReference type="Pfam" id="PF12850"/>
    </source>
</evidence>
<dbReference type="GO" id="GO:0005737">
    <property type="term" value="C:cytoplasm"/>
    <property type="evidence" value="ECO:0007669"/>
    <property type="project" value="TreeGrafter"/>
</dbReference>
<dbReference type="CDD" id="cd00838">
    <property type="entry name" value="MPP_superfamily"/>
    <property type="match status" value="1"/>
</dbReference>
<dbReference type="InterPro" id="IPR029052">
    <property type="entry name" value="Metallo-depent_PP-like"/>
</dbReference>
<dbReference type="PANTHER" id="PTHR42850:SF2">
    <property type="entry name" value="BLL5683 PROTEIN"/>
    <property type="match status" value="1"/>
</dbReference>
<dbReference type="EMBL" id="MLJW01003797">
    <property type="protein sequence ID" value="OIQ71287.1"/>
    <property type="molecule type" value="Genomic_DNA"/>
</dbReference>
<feature type="domain" description="Calcineurin-like phosphoesterase" evidence="1">
    <location>
        <begin position="1"/>
        <end position="210"/>
    </location>
</feature>
<dbReference type="GO" id="GO:0016791">
    <property type="term" value="F:phosphatase activity"/>
    <property type="evidence" value="ECO:0007669"/>
    <property type="project" value="TreeGrafter"/>
</dbReference>
<protein>
    <submittedName>
        <fullName evidence="2">Calcineurin-like phosphoesterase superfamily domain protein</fullName>
    </submittedName>
</protein>
<proteinExistence type="predicted"/>
<dbReference type="InterPro" id="IPR011152">
    <property type="entry name" value="Pesterase_MJ0912"/>
</dbReference>
<dbReference type="Pfam" id="PF12850">
    <property type="entry name" value="Metallophos_2"/>
    <property type="match status" value="1"/>
</dbReference>
<dbReference type="PANTHER" id="PTHR42850">
    <property type="entry name" value="METALLOPHOSPHOESTERASE"/>
    <property type="match status" value="1"/>
</dbReference>
<dbReference type="InterPro" id="IPR050126">
    <property type="entry name" value="Ap4A_hydrolase"/>
</dbReference>
<comment type="caution">
    <text evidence="2">The sequence shown here is derived from an EMBL/GenBank/DDBJ whole genome shotgun (WGS) entry which is preliminary data.</text>
</comment>
<accession>A0A1J5PU76</accession>
<dbReference type="InterPro" id="IPR024654">
    <property type="entry name" value="Calcineurin-like_PHP_lpxH"/>
</dbReference>
<reference evidence="2" key="1">
    <citation type="submission" date="2016-10" db="EMBL/GenBank/DDBJ databases">
        <title>Sequence of Gallionella enrichment culture.</title>
        <authorList>
            <person name="Poehlein A."/>
            <person name="Muehling M."/>
            <person name="Daniel R."/>
        </authorList>
    </citation>
    <scope>NUCLEOTIDE SEQUENCE</scope>
</reference>
<evidence type="ECO:0000313" key="2">
    <source>
        <dbReference type="EMBL" id="OIQ71287.1"/>
    </source>
</evidence>
<organism evidence="2">
    <name type="scientific">mine drainage metagenome</name>
    <dbReference type="NCBI Taxonomy" id="410659"/>
    <lineage>
        <taxon>unclassified sequences</taxon>
        <taxon>metagenomes</taxon>
        <taxon>ecological metagenomes</taxon>
    </lineage>
</organism>
<gene>
    <name evidence="2" type="ORF">GALL_470990</name>
</gene>
<dbReference type="AlphaFoldDB" id="A0A1J5PU76"/>
<sequence>MLLAVFADIHANRQAFTACLDFARAHGAERIICLGDYVGYGADPEWTVETVMDLVEDGALAVRGNHDSAIGAPSESMNAQAQAVIEWTRGRLSAPQRRFLMELPLTLHEDDRLYVHSEASSPAKWRYVQSAADAGRSLLAAAAHVTFCGHIHRPALYSMSVTGKMTSFVPTSGVTVQLLQGRRWLAVLGSVGQPRDGDPAASFAMFDTKSREITYCRVPYDVDAAARRIRENGLPHWLADRLSVGR</sequence>
<dbReference type="Gene3D" id="3.60.21.10">
    <property type="match status" value="1"/>
</dbReference>